<evidence type="ECO:0000313" key="2">
    <source>
        <dbReference type="Proteomes" id="UP000323909"/>
    </source>
</evidence>
<dbReference type="Proteomes" id="UP000323909">
    <property type="component" value="Unassembled WGS sequence"/>
</dbReference>
<dbReference type="Gene3D" id="2.40.50.140">
    <property type="entry name" value="Nucleic acid-binding proteins"/>
    <property type="match status" value="1"/>
</dbReference>
<name>A0A5M8E4C7_PSEVE</name>
<dbReference type="EMBL" id="VWXT01000866">
    <property type="protein sequence ID" value="KAA6166474.1"/>
    <property type="molecule type" value="Genomic_DNA"/>
</dbReference>
<evidence type="ECO:0000313" key="1">
    <source>
        <dbReference type="EMBL" id="KAA6166474.1"/>
    </source>
</evidence>
<dbReference type="SUPFAM" id="SSF50249">
    <property type="entry name" value="Nucleic acid-binding proteins"/>
    <property type="match status" value="1"/>
</dbReference>
<accession>A0A5M8E4C7</accession>
<sequence length="69" mass="7667">MSRTTPQTAIFISSETAVHDTQDVFFRSSTAQGGRVLREGQIVSYELERGPGGEWQAVNIKIEEEPTLN</sequence>
<comment type="caution">
    <text evidence="1">The sequence shown here is derived from an EMBL/GenBank/DDBJ whole genome shotgun (WGS) entry which is preliminary data.</text>
</comment>
<dbReference type="RefSeq" id="WP_024074013.1">
    <property type="nucleotide sequence ID" value="NZ_JAARMA010000003.1"/>
</dbReference>
<gene>
    <name evidence="1" type="ORF">F3K53_33715</name>
</gene>
<protein>
    <submittedName>
        <fullName evidence="1">Cold shock domain-containing protein</fullName>
    </submittedName>
</protein>
<proteinExistence type="predicted"/>
<reference evidence="1 2" key="1">
    <citation type="submission" date="2019-09" db="EMBL/GenBank/DDBJ databases">
        <title>Genomic sequencing of 4 copper resistant soil isolates.</title>
        <authorList>
            <person name="Havryliuk O."/>
        </authorList>
    </citation>
    <scope>NUCLEOTIDE SEQUENCE [LARGE SCALE GENOMIC DNA]</scope>
    <source>
        <strain evidence="1 2">UKR4</strain>
    </source>
</reference>
<organism evidence="1 2">
    <name type="scientific">Pseudomonas veronii</name>
    <dbReference type="NCBI Taxonomy" id="76761"/>
    <lineage>
        <taxon>Bacteria</taxon>
        <taxon>Pseudomonadati</taxon>
        <taxon>Pseudomonadota</taxon>
        <taxon>Gammaproteobacteria</taxon>
        <taxon>Pseudomonadales</taxon>
        <taxon>Pseudomonadaceae</taxon>
        <taxon>Pseudomonas</taxon>
    </lineage>
</organism>
<dbReference type="InterPro" id="IPR012340">
    <property type="entry name" value="NA-bd_OB-fold"/>
</dbReference>
<dbReference type="AlphaFoldDB" id="A0A5M8E4C7"/>